<feature type="non-terminal residue" evidence="1">
    <location>
        <position position="1"/>
    </location>
</feature>
<gene>
    <name evidence="1" type="ORF">Tci_912610</name>
</gene>
<name>A0A699W703_TANCI</name>
<evidence type="ECO:0000313" key="1">
    <source>
        <dbReference type="EMBL" id="GFD40641.1"/>
    </source>
</evidence>
<sequence length="36" mass="3593">VNKGVFVYGTAAEGGGWGCSFGVAAAGRGFCYCSRS</sequence>
<dbReference type="EMBL" id="BKCJ011537197">
    <property type="protein sequence ID" value="GFD40641.1"/>
    <property type="molecule type" value="Genomic_DNA"/>
</dbReference>
<protein>
    <submittedName>
        <fullName evidence="1">Uncharacterized protein</fullName>
    </submittedName>
</protein>
<comment type="caution">
    <text evidence="1">The sequence shown here is derived from an EMBL/GenBank/DDBJ whole genome shotgun (WGS) entry which is preliminary data.</text>
</comment>
<proteinExistence type="predicted"/>
<accession>A0A699W703</accession>
<dbReference type="AlphaFoldDB" id="A0A699W703"/>
<reference evidence="1" key="1">
    <citation type="journal article" date="2019" name="Sci. Rep.">
        <title>Draft genome of Tanacetum cinerariifolium, the natural source of mosquito coil.</title>
        <authorList>
            <person name="Yamashiro T."/>
            <person name="Shiraishi A."/>
            <person name="Satake H."/>
            <person name="Nakayama K."/>
        </authorList>
    </citation>
    <scope>NUCLEOTIDE SEQUENCE</scope>
</reference>
<organism evidence="1">
    <name type="scientific">Tanacetum cinerariifolium</name>
    <name type="common">Dalmatian daisy</name>
    <name type="synonym">Chrysanthemum cinerariifolium</name>
    <dbReference type="NCBI Taxonomy" id="118510"/>
    <lineage>
        <taxon>Eukaryota</taxon>
        <taxon>Viridiplantae</taxon>
        <taxon>Streptophyta</taxon>
        <taxon>Embryophyta</taxon>
        <taxon>Tracheophyta</taxon>
        <taxon>Spermatophyta</taxon>
        <taxon>Magnoliopsida</taxon>
        <taxon>eudicotyledons</taxon>
        <taxon>Gunneridae</taxon>
        <taxon>Pentapetalae</taxon>
        <taxon>asterids</taxon>
        <taxon>campanulids</taxon>
        <taxon>Asterales</taxon>
        <taxon>Asteraceae</taxon>
        <taxon>Asteroideae</taxon>
        <taxon>Anthemideae</taxon>
        <taxon>Anthemidinae</taxon>
        <taxon>Tanacetum</taxon>
    </lineage>
</organism>